<feature type="region of interest" description="Disordered" evidence="1">
    <location>
        <begin position="438"/>
        <end position="461"/>
    </location>
</feature>
<accession>A0A4Y9YFG5</accession>
<protein>
    <submittedName>
        <fullName evidence="2">Uncharacterized protein</fullName>
    </submittedName>
</protein>
<name>A0A4Y9YFG5_9AGAM</name>
<comment type="caution">
    <text evidence="2">The sequence shown here is derived from an EMBL/GenBank/DDBJ whole genome shotgun (WGS) entry which is preliminary data.</text>
</comment>
<sequence>MSQHPARSHRLLDPAGRSTQAPPNRHRAQNALLHQGSDASVFHTDTMSISSLGGLEGPSSTTASTTTFVSQAAEDGTTVVLDGHASRQGVSLREREDSRCDQGSCTVPIPAFSPLSDSATHRLPISRPAVIVPKTPLSTKAPMPLCSTQTPCRSSLGGLEVLNTAPGNVPANSSMNLDGLAAATHNDQRYSASATTFLSQAAEDGITIVRGRHASRRGASPGEHENGRHDQGSWIIPQAAVLTPSVSHARAICAATLSDYMRAPPATSVALRRVMRDLPRVAPRLALNVGSLARRRGMWNASDGPHRTAITVLCEPRRRTNTHGRRTQGPRAPPHVRAACRPRQTDREDSRARVGVSGRDQEMELVQHPNSKGFDTSGACLARALSCVVERLASSMPPTDSGWYAGRRLSPTGNKNVSIPNPRVCARSSTLHTLRYPSDSSVRAHTPKRPAFRTPPPRTNWLSTRISVPSRVGNESHETQSTQRWTRTRNRALANVNATVTVLVIRALIPACTRLAASTAVSPVAAAHACSVSYRSPPHLLLRPISRRT</sequence>
<feature type="region of interest" description="Disordered" evidence="1">
    <location>
        <begin position="1"/>
        <end position="26"/>
    </location>
</feature>
<proteinExistence type="predicted"/>
<dbReference type="Proteomes" id="UP000298327">
    <property type="component" value="Unassembled WGS sequence"/>
</dbReference>
<dbReference type="EMBL" id="SEOQ01000570">
    <property type="protein sequence ID" value="TFY60307.1"/>
    <property type="molecule type" value="Genomic_DNA"/>
</dbReference>
<feature type="compositionally biased region" description="Basic residues" evidence="1">
    <location>
        <begin position="319"/>
        <end position="328"/>
    </location>
</feature>
<feature type="region of interest" description="Disordered" evidence="1">
    <location>
        <begin position="318"/>
        <end position="356"/>
    </location>
</feature>
<reference evidence="2 3" key="1">
    <citation type="submission" date="2019-02" db="EMBL/GenBank/DDBJ databases">
        <title>Genome sequencing of the rare red list fungi Dentipellis fragilis.</title>
        <authorList>
            <person name="Buettner E."/>
            <person name="Kellner H."/>
        </authorList>
    </citation>
    <scope>NUCLEOTIDE SEQUENCE [LARGE SCALE GENOMIC DNA]</scope>
    <source>
        <strain evidence="2 3">DSM 105465</strain>
    </source>
</reference>
<evidence type="ECO:0000313" key="2">
    <source>
        <dbReference type="EMBL" id="TFY60307.1"/>
    </source>
</evidence>
<organism evidence="2 3">
    <name type="scientific">Dentipellis fragilis</name>
    <dbReference type="NCBI Taxonomy" id="205917"/>
    <lineage>
        <taxon>Eukaryota</taxon>
        <taxon>Fungi</taxon>
        <taxon>Dikarya</taxon>
        <taxon>Basidiomycota</taxon>
        <taxon>Agaricomycotina</taxon>
        <taxon>Agaricomycetes</taxon>
        <taxon>Russulales</taxon>
        <taxon>Hericiaceae</taxon>
        <taxon>Dentipellis</taxon>
    </lineage>
</organism>
<evidence type="ECO:0000313" key="3">
    <source>
        <dbReference type="Proteomes" id="UP000298327"/>
    </source>
</evidence>
<dbReference type="AlphaFoldDB" id="A0A4Y9YFG5"/>
<evidence type="ECO:0000256" key="1">
    <source>
        <dbReference type="SAM" id="MobiDB-lite"/>
    </source>
</evidence>
<keyword evidence="3" id="KW-1185">Reference proteome</keyword>
<gene>
    <name evidence="2" type="ORF">EVG20_g7468</name>
</gene>
<feature type="compositionally biased region" description="Basic and acidic residues" evidence="1">
    <location>
        <begin position="343"/>
        <end position="352"/>
    </location>
</feature>